<evidence type="ECO:0000256" key="1">
    <source>
        <dbReference type="SAM" id="MobiDB-lite"/>
    </source>
</evidence>
<dbReference type="Proteomes" id="UP001201812">
    <property type="component" value="Unassembled WGS sequence"/>
</dbReference>
<protein>
    <submittedName>
        <fullName evidence="2">Sin-like protein conserved region domain-containing protein</fullName>
    </submittedName>
</protein>
<dbReference type="InterPro" id="IPR006886">
    <property type="entry name" value="RNA_pol_III_Rpc5"/>
</dbReference>
<feature type="compositionally biased region" description="Polar residues" evidence="1">
    <location>
        <begin position="223"/>
        <end position="235"/>
    </location>
</feature>
<organism evidence="2 3">
    <name type="scientific">Ditylenchus destructor</name>
    <dbReference type="NCBI Taxonomy" id="166010"/>
    <lineage>
        <taxon>Eukaryota</taxon>
        <taxon>Metazoa</taxon>
        <taxon>Ecdysozoa</taxon>
        <taxon>Nematoda</taxon>
        <taxon>Chromadorea</taxon>
        <taxon>Rhabditida</taxon>
        <taxon>Tylenchina</taxon>
        <taxon>Tylenchomorpha</taxon>
        <taxon>Sphaerularioidea</taxon>
        <taxon>Anguinidae</taxon>
        <taxon>Anguininae</taxon>
        <taxon>Ditylenchus</taxon>
    </lineage>
</organism>
<gene>
    <name evidence="2" type="ORF">DdX_06958</name>
</gene>
<keyword evidence="3" id="KW-1185">Reference proteome</keyword>
<evidence type="ECO:0000313" key="3">
    <source>
        <dbReference type="Proteomes" id="UP001201812"/>
    </source>
</evidence>
<evidence type="ECO:0000313" key="2">
    <source>
        <dbReference type="EMBL" id="KAI1717221.1"/>
    </source>
</evidence>
<dbReference type="AlphaFoldDB" id="A0AAD4N762"/>
<accession>A0AAD4N762</accession>
<dbReference type="GO" id="GO:0005634">
    <property type="term" value="C:nucleus"/>
    <property type="evidence" value="ECO:0007669"/>
    <property type="project" value="InterPro"/>
</dbReference>
<dbReference type="EMBL" id="JAKKPZ010000009">
    <property type="protein sequence ID" value="KAI1717221.1"/>
    <property type="molecule type" value="Genomic_DNA"/>
</dbReference>
<comment type="caution">
    <text evidence="2">The sequence shown here is derived from an EMBL/GenBank/DDBJ whole genome shotgun (WGS) entry which is preliminary data.</text>
</comment>
<dbReference type="GO" id="GO:0006351">
    <property type="term" value="P:DNA-templated transcription"/>
    <property type="evidence" value="ECO:0007669"/>
    <property type="project" value="InterPro"/>
</dbReference>
<feature type="region of interest" description="Disordered" evidence="1">
    <location>
        <begin position="217"/>
        <end position="243"/>
    </location>
</feature>
<proteinExistence type="predicted"/>
<sequence>MRTVKNGTAFKKKDDPVVSEIGIFLLPVSPNQDTRTSINRLQFQQAPYRLRSNVKKIGEKSCSIRYKQNVKQLQMAFSREGSAEIDAKVKVSSRFDMETADLYAGEGHSGNQYLNHVVGSFNKDALFLLPLDKTYEMRRIMKGRSQVKSPVSHITDSIDSAITAPIRVRFARVESDVQRLRREQSSLYSQRLIEKDIWLPLDVKSSKLSEIYQKEIEEKDSKSAQSAHSPASNREPSPPILIQ</sequence>
<dbReference type="Pfam" id="PF04801">
    <property type="entry name" value="RPC5"/>
    <property type="match status" value="1"/>
</dbReference>
<name>A0AAD4N762_9BILA</name>
<reference evidence="2" key="1">
    <citation type="submission" date="2022-01" db="EMBL/GenBank/DDBJ databases">
        <title>Genome Sequence Resource for Two Populations of Ditylenchus destructor, the Migratory Endoparasitic Phytonematode.</title>
        <authorList>
            <person name="Zhang H."/>
            <person name="Lin R."/>
            <person name="Xie B."/>
        </authorList>
    </citation>
    <scope>NUCLEOTIDE SEQUENCE</scope>
    <source>
        <strain evidence="2">BazhouSP</strain>
    </source>
</reference>